<dbReference type="GO" id="GO:0005886">
    <property type="term" value="C:plasma membrane"/>
    <property type="evidence" value="ECO:0007669"/>
    <property type="project" value="TreeGrafter"/>
</dbReference>
<sequence length="366" mass="40624">MFRTVESELLNQPVPAPVQADFAQHEFERLQRFCLMTFAASVGIWLVFDLLVSVKGGQGFTINSILHLALLSALTAAVPFVRRAQQFQILNFAFVLAFCVGARLVLNGMPDDTRPIWSMLVAASVLFCASTLPLSPRAFFGVIALAWVLLFPMMAPQDLLELKGILVVCYALYFTGITVYTFITLRRAKLQNFVMAKTLLQQAYVDALTEIPNRRAFMLNVGSLVPRATTEQDHYLAMVDIDDFKKVNDRYGHDVGDEVLKHVAAGIKLVMGDCQYARLGGEEFGIYLKGMTRAEAEVRIGLLCRSIRDAPSEPPVTISIGVTHMVSGDTLTKAFIKADEALYDSKRTGKDKYTFHQEPCQPEGSP</sequence>
<feature type="domain" description="GGDEF" evidence="3">
    <location>
        <begin position="232"/>
        <end position="358"/>
    </location>
</feature>
<dbReference type="InterPro" id="IPR000160">
    <property type="entry name" value="GGDEF_dom"/>
</dbReference>
<dbReference type="Proteomes" id="UP000397656">
    <property type="component" value="Chromosome 2"/>
</dbReference>
<dbReference type="EMBL" id="CP062804">
    <property type="protein sequence ID" value="QOT81329.1"/>
    <property type="molecule type" value="Genomic_DNA"/>
</dbReference>
<dbReference type="NCBIfam" id="TIGR00254">
    <property type="entry name" value="GGDEF"/>
    <property type="match status" value="1"/>
</dbReference>
<dbReference type="InterPro" id="IPR029787">
    <property type="entry name" value="Nucleotide_cyclase"/>
</dbReference>
<dbReference type="Pfam" id="PF00990">
    <property type="entry name" value="GGDEF"/>
    <property type="match status" value="1"/>
</dbReference>
<dbReference type="Gene3D" id="3.30.70.270">
    <property type="match status" value="1"/>
</dbReference>
<gene>
    <name evidence="4" type="ORF">F7R26_027020</name>
</gene>
<dbReference type="InterPro" id="IPR050469">
    <property type="entry name" value="Diguanylate_Cyclase"/>
</dbReference>
<dbReference type="GO" id="GO:0043709">
    <property type="term" value="P:cell adhesion involved in single-species biofilm formation"/>
    <property type="evidence" value="ECO:0007669"/>
    <property type="project" value="TreeGrafter"/>
</dbReference>
<reference evidence="4 5" key="1">
    <citation type="submission" date="2020-10" db="EMBL/GenBank/DDBJ databases">
        <title>Complete genome sequence of Cupriavidus basilensis CCUG 49340T.</title>
        <authorList>
            <person name="Salva-Serra F."/>
            <person name="Donoso R.A."/>
            <person name="Cho K.H."/>
            <person name="Yoo J.A."/>
            <person name="Lee K."/>
            <person name="Yoon S.-H."/>
            <person name="Perez-Pantoja D."/>
            <person name="Moore E.R.B."/>
        </authorList>
    </citation>
    <scope>NUCLEOTIDE SEQUENCE [LARGE SCALE GENOMIC DNA]</scope>
    <source>
        <strain evidence="5">CCUG 49340</strain>
    </source>
</reference>
<dbReference type="SUPFAM" id="SSF55073">
    <property type="entry name" value="Nucleotide cyclase"/>
    <property type="match status" value="1"/>
</dbReference>
<comment type="catalytic activity">
    <reaction evidence="2">
        <text>2 GTP = 3',3'-c-di-GMP + 2 diphosphate</text>
        <dbReference type="Rhea" id="RHEA:24898"/>
        <dbReference type="ChEBI" id="CHEBI:33019"/>
        <dbReference type="ChEBI" id="CHEBI:37565"/>
        <dbReference type="ChEBI" id="CHEBI:58805"/>
        <dbReference type="EC" id="2.7.7.65"/>
    </reaction>
</comment>
<proteinExistence type="predicted"/>
<dbReference type="PANTHER" id="PTHR45138">
    <property type="entry name" value="REGULATORY COMPONENTS OF SENSORY TRANSDUCTION SYSTEM"/>
    <property type="match status" value="1"/>
</dbReference>
<dbReference type="AlphaFoldDB" id="A0A643FUH7"/>
<evidence type="ECO:0000256" key="1">
    <source>
        <dbReference type="ARBA" id="ARBA00012528"/>
    </source>
</evidence>
<evidence type="ECO:0000259" key="3">
    <source>
        <dbReference type="PROSITE" id="PS50887"/>
    </source>
</evidence>
<dbReference type="InterPro" id="IPR043128">
    <property type="entry name" value="Rev_trsase/Diguanyl_cyclase"/>
</dbReference>
<dbReference type="PROSITE" id="PS50887">
    <property type="entry name" value="GGDEF"/>
    <property type="match status" value="1"/>
</dbReference>
<evidence type="ECO:0000313" key="5">
    <source>
        <dbReference type="Proteomes" id="UP000397656"/>
    </source>
</evidence>
<dbReference type="SMART" id="SM00267">
    <property type="entry name" value="GGDEF"/>
    <property type="match status" value="1"/>
</dbReference>
<dbReference type="GO" id="GO:1902201">
    <property type="term" value="P:negative regulation of bacterial-type flagellum-dependent cell motility"/>
    <property type="evidence" value="ECO:0007669"/>
    <property type="project" value="TreeGrafter"/>
</dbReference>
<organism evidence="4 5">
    <name type="scientific">Cupriavidus basilensis</name>
    <dbReference type="NCBI Taxonomy" id="68895"/>
    <lineage>
        <taxon>Bacteria</taxon>
        <taxon>Pseudomonadati</taxon>
        <taxon>Pseudomonadota</taxon>
        <taxon>Betaproteobacteria</taxon>
        <taxon>Burkholderiales</taxon>
        <taxon>Burkholderiaceae</taxon>
        <taxon>Cupriavidus</taxon>
    </lineage>
</organism>
<dbReference type="EC" id="2.7.7.65" evidence="1"/>
<evidence type="ECO:0000256" key="2">
    <source>
        <dbReference type="ARBA" id="ARBA00034247"/>
    </source>
</evidence>
<name>A0A643FUH7_9BURK</name>
<protein>
    <recommendedName>
        <fullName evidence="1">diguanylate cyclase</fullName>
        <ecNumber evidence="1">2.7.7.65</ecNumber>
    </recommendedName>
</protein>
<accession>A0A643FUH7</accession>
<dbReference type="CDD" id="cd01949">
    <property type="entry name" value="GGDEF"/>
    <property type="match status" value="1"/>
</dbReference>
<dbReference type="PANTHER" id="PTHR45138:SF9">
    <property type="entry name" value="DIGUANYLATE CYCLASE DGCM-RELATED"/>
    <property type="match status" value="1"/>
</dbReference>
<dbReference type="GO" id="GO:0052621">
    <property type="term" value="F:diguanylate cyclase activity"/>
    <property type="evidence" value="ECO:0007669"/>
    <property type="project" value="UniProtKB-EC"/>
</dbReference>
<evidence type="ECO:0000313" key="4">
    <source>
        <dbReference type="EMBL" id="QOT81329.1"/>
    </source>
</evidence>